<dbReference type="Proteomes" id="UP000526625">
    <property type="component" value="Unassembled WGS sequence"/>
</dbReference>
<proteinExistence type="predicted"/>
<comment type="caution">
    <text evidence="2">The sequence shown here is derived from an EMBL/GenBank/DDBJ whole genome shotgun (WGS) entry which is preliminary data.</text>
</comment>
<keyword evidence="4" id="KW-1185">Reference proteome</keyword>
<name>A0A6P1CBQ9_RHITR</name>
<evidence type="ECO:0000313" key="1">
    <source>
        <dbReference type="EMBL" id="MBB6495457.1"/>
    </source>
</evidence>
<protein>
    <submittedName>
        <fullName evidence="2">Uncharacterized protein</fullName>
    </submittedName>
</protein>
<accession>A0A6P1CBQ9</accession>
<organism evidence="2 3">
    <name type="scientific">Rhizobium tropici</name>
    <dbReference type="NCBI Taxonomy" id="398"/>
    <lineage>
        <taxon>Bacteria</taxon>
        <taxon>Pseudomonadati</taxon>
        <taxon>Pseudomonadota</taxon>
        <taxon>Alphaproteobacteria</taxon>
        <taxon>Hyphomicrobiales</taxon>
        <taxon>Rhizobiaceae</taxon>
        <taxon>Rhizobium/Agrobacterium group</taxon>
        <taxon>Rhizobium</taxon>
    </lineage>
</organism>
<dbReference type="Proteomes" id="UP000471190">
    <property type="component" value="Unassembled WGS sequence"/>
</dbReference>
<dbReference type="EMBL" id="JACHBF010000030">
    <property type="protein sequence ID" value="MBB6495457.1"/>
    <property type="molecule type" value="Genomic_DNA"/>
</dbReference>
<evidence type="ECO:0000313" key="2">
    <source>
        <dbReference type="EMBL" id="NEV14498.1"/>
    </source>
</evidence>
<reference evidence="1 4" key="2">
    <citation type="submission" date="2020-08" db="EMBL/GenBank/DDBJ databases">
        <title>Genomic Encyclopedia of Type Strains, Phase IV (KMG-V): Genome sequencing to study the core and pangenomes of soil and plant-associated prokaryotes.</title>
        <authorList>
            <person name="Whitman W."/>
        </authorList>
    </citation>
    <scope>NUCLEOTIDE SEQUENCE [LARGE SCALE GENOMIC DNA]</scope>
    <source>
        <strain evidence="1 4">SEMIA 4059</strain>
    </source>
</reference>
<gene>
    <name evidence="1" type="ORF">GGD45_005922</name>
    <name evidence="2" type="ORF">GXW80_26310</name>
</gene>
<evidence type="ECO:0000313" key="4">
    <source>
        <dbReference type="Proteomes" id="UP000526625"/>
    </source>
</evidence>
<evidence type="ECO:0000313" key="3">
    <source>
        <dbReference type="Proteomes" id="UP000471190"/>
    </source>
</evidence>
<reference evidence="2 3" key="1">
    <citation type="submission" date="2020-02" db="EMBL/GenBank/DDBJ databases">
        <title>Draft genome sequence of Rhizobium tropici.</title>
        <authorList>
            <person name="Khayi S."/>
            <person name="Jemo M."/>
        </authorList>
    </citation>
    <scope>NUCLEOTIDE SEQUENCE [LARGE SCALE GENOMIC DNA]</scope>
    <source>
        <strain evidence="2 3">A12</strain>
    </source>
</reference>
<dbReference type="EMBL" id="JAADZA010000045">
    <property type="protein sequence ID" value="NEV14498.1"/>
    <property type="molecule type" value="Genomic_DNA"/>
</dbReference>
<dbReference type="RefSeq" id="WP_015340478.1">
    <property type="nucleotide sequence ID" value="NZ_JAADZA010000045.1"/>
</dbReference>
<dbReference type="AlphaFoldDB" id="A0A6P1CBQ9"/>
<sequence length="73" mass="8053">MIRNSLGSHGHFLNSSELDLCQRAFEGFLAERNIAKDSEMAEEAAAMIIELYQQGIHDEQQLVLLAKAAHGAL</sequence>